<evidence type="ECO:0000259" key="6">
    <source>
        <dbReference type="SMART" id="SM00732"/>
    </source>
</evidence>
<sequence>MRRGVRLGVDVGTVRIGVASCDPGGLIATPVETVRRGKGDLRRLRDLAHEYEAIEIVLGLPRSLDGKEHAAAAHARAFGADLARYVAPCPVRLVDERLSTTVAARGMRASGVSSRAGRPAVDQAAAMVILQDALDAERATGEPPGEVLTVSDE</sequence>
<dbReference type="InterPro" id="IPR006641">
    <property type="entry name" value="YqgF/RNaseH-like_dom"/>
</dbReference>
<comment type="similarity">
    <text evidence="5">Belongs to the YqgF HJR family.</text>
</comment>
<dbReference type="NCBIfam" id="TIGR00250">
    <property type="entry name" value="RNAse_H_YqgF"/>
    <property type="match status" value="1"/>
</dbReference>
<dbReference type="OrthoDB" id="9790539at2"/>
<feature type="domain" description="YqgF/RNase H-like" evidence="6">
    <location>
        <begin position="4"/>
        <end position="103"/>
    </location>
</feature>
<reference evidence="8" key="1">
    <citation type="submission" date="2016-10" db="EMBL/GenBank/DDBJ databases">
        <authorList>
            <person name="Varghese N."/>
            <person name="Submissions S."/>
        </authorList>
    </citation>
    <scope>NUCLEOTIDE SEQUENCE [LARGE SCALE GENOMIC DNA]</scope>
    <source>
        <strain evidence="8">DSM 45237</strain>
    </source>
</reference>
<dbReference type="Proteomes" id="UP000181980">
    <property type="component" value="Unassembled WGS sequence"/>
</dbReference>
<keyword evidence="2 5" id="KW-0690">Ribosome biogenesis</keyword>
<dbReference type="AlphaFoldDB" id="A0A1H5M6C3"/>
<evidence type="ECO:0000256" key="4">
    <source>
        <dbReference type="ARBA" id="ARBA00022801"/>
    </source>
</evidence>
<evidence type="ECO:0000256" key="2">
    <source>
        <dbReference type="ARBA" id="ARBA00022517"/>
    </source>
</evidence>
<dbReference type="Gene3D" id="3.30.420.140">
    <property type="entry name" value="YqgF/RNase H-like domain"/>
    <property type="match status" value="1"/>
</dbReference>
<evidence type="ECO:0000256" key="3">
    <source>
        <dbReference type="ARBA" id="ARBA00022722"/>
    </source>
</evidence>
<dbReference type="InterPro" id="IPR037027">
    <property type="entry name" value="YqgF/RNaseH-like_dom_sf"/>
</dbReference>
<keyword evidence="4 5" id="KW-0378">Hydrolase</keyword>
<dbReference type="SUPFAM" id="SSF53098">
    <property type="entry name" value="Ribonuclease H-like"/>
    <property type="match status" value="1"/>
</dbReference>
<dbReference type="RefSeq" id="WP_069111936.1">
    <property type="nucleotide sequence ID" value="NZ_FNUC01000003.1"/>
</dbReference>
<organism evidence="7 8">
    <name type="scientific">Jiangella alba</name>
    <dbReference type="NCBI Taxonomy" id="561176"/>
    <lineage>
        <taxon>Bacteria</taxon>
        <taxon>Bacillati</taxon>
        <taxon>Actinomycetota</taxon>
        <taxon>Actinomycetes</taxon>
        <taxon>Jiangellales</taxon>
        <taxon>Jiangellaceae</taxon>
        <taxon>Jiangella</taxon>
    </lineage>
</organism>
<dbReference type="EC" id="3.1.-.-" evidence="5"/>
<keyword evidence="8" id="KW-1185">Reference proteome</keyword>
<proteinExistence type="inferred from homology"/>
<accession>A0A1H5M6C3</accession>
<dbReference type="InterPro" id="IPR005227">
    <property type="entry name" value="YqgF"/>
</dbReference>
<dbReference type="GO" id="GO:0016788">
    <property type="term" value="F:hydrolase activity, acting on ester bonds"/>
    <property type="evidence" value="ECO:0007669"/>
    <property type="project" value="UniProtKB-UniRule"/>
</dbReference>
<protein>
    <recommendedName>
        <fullName evidence="5">Putative pre-16S rRNA nuclease</fullName>
        <ecNumber evidence="5">3.1.-.-</ecNumber>
    </recommendedName>
</protein>
<evidence type="ECO:0000313" key="7">
    <source>
        <dbReference type="EMBL" id="SEE84790.1"/>
    </source>
</evidence>
<dbReference type="HAMAP" id="MF_00651">
    <property type="entry name" value="Nuclease_YqgF"/>
    <property type="match status" value="1"/>
</dbReference>
<dbReference type="GO" id="GO:0005829">
    <property type="term" value="C:cytosol"/>
    <property type="evidence" value="ECO:0007669"/>
    <property type="project" value="TreeGrafter"/>
</dbReference>
<dbReference type="GO" id="GO:0000967">
    <property type="term" value="P:rRNA 5'-end processing"/>
    <property type="evidence" value="ECO:0007669"/>
    <property type="project" value="UniProtKB-UniRule"/>
</dbReference>
<comment type="function">
    <text evidence="5">Could be a nuclease involved in processing of the 5'-end of pre-16S rRNA.</text>
</comment>
<dbReference type="Pfam" id="PF03652">
    <property type="entry name" value="RuvX"/>
    <property type="match status" value="1"/>
</dbReference>
<dbReference type="EMBL" id="FNUC01000003">
    <property type="protein sequence ID" value="SEE84790.1"/>
    <property type="molecule type" value="Genomic_DNA"/>
</dbReference>
<gene>
    <name evidence="7" type="ORF">SAMN04488561_2962</name>
</gene>
<dbReference type="InterPro" id="IPR012337">
    <property type="entry name" value="RNaseH-like_sf"/>
</dbReference>
<dbReference type="PANTHER" id="PTHR33317:SF4">
    <property type="entry name" value="POLYNUCLEOTIDYL TRANSFERASE, RIBONUCLEASE H-LIKE SUPERFAMILY PROTEIN"/>
    <property type="match status" value="1"/>
</dbReference>
<dbReference type="PANTHER" id="PTHR33317">
    <property type="entry name" value="POLYNUCLEOTIDYL TRANSFERASE, RIBONUCLEASE H-LIKE SUPERFAMILY PROTEIN"/>
    <property type="match status" value="1"/>
</dbReference>
<evidence type="ECO:0000256" key="1">
    <source>
        <dbReference type="ARBA" id="ARBA00022490"/>
    </source>
</evidence>
<keyword evidence="3 5" id="KW-0540">Nuclease</keyword>
<comment type="subcellular location">
    <subcellularLocation>
        <location evidence="5">Cytoplasm</location>
    </subcellularLocation>
</comment>
<dbReference type="SMART" id="SM00732">
    <property type="entry name" value="YqgFc"/>
    <property type="match status" value="1"/>
</dbReference>
<dbReference type="CDD" id="cd16964">
    <property type="entry name" value="YqgF"/>
    <property type="match status" value="1"/>
</dbReference>
<evidence type="ECO:0000313" key="8">
    <source>
        <dbReference type="Proteomes" id="UP000181980"/>
    </source>
</evidence>
<dbReference type="GO" id="GO:0004518">
    <property type="term" value="F:nuclease activity"/>
    <property type="evidence" value="ECO:0007669"/>
    <property type="project" value="UniProtKB-KW"/>
</dbReference>
<dbReference type="STRING" id="561176.SAMN04488561_2962"/>
<evidence type="ECO:0000256" key="5">
    <source>
        <dbReference type="HAMAP-Rule" id="MF_00651"/>
    </source>
</evidence>
<keyword evidence="1 5" id="KW-0963">Cytoplasm</keyword>
<name>A0A1H5M6C3_9ACTN</name>